<keyword evidence="1 6" id="KW-0285">Flavoprotein</keyword>
<dbReference type="EMBL" id="JAGHKO010000011">
    <property type="protein sequence ID" value="MBO9204299.1"/>
    <property type="molecule type" value="Genomic_DNA"/>
</dbReference>
<feature type="binding site" evidence="6">
    <location>
        <position position="10"/>
    </location>
    <ligand>
        <name>FMN</name>
        <dbReference type="ChEBI" id="CHEBI:58210"/>
    </ligand>
</feature>
<evidence type="ECO:0000256" key="2">
    <source>
        <dbReference type="ARBA" id="ARBA00022643"/>
    </source>
</evidence>
<dbReference type="PANTHER" id="PTHR43741">
    <property type="entry name" value="FMN-DEPENDENT NADH-AZOREDUCTASE 1"/>
    <property type="match status" value="1"/>
</dbReference>
<evidence type="ECO:0000256" key="6">
    <source>
        <dbReference type="HAMAP-Rule" id="MF_01216"/>
    </source>
</evidence>
<comment type="similarity">
    <text evidence="6">Belongs to the azoreductase type 1 family.</text>
</comment>
<evidence type="ECO:0000256" key="3">
    <source>
        <dbReference type="ARBA" id="ARBA00023002"/>
    </source>
</evidence>
<sequence>MKKLLVINASARGSQSHSRTLTEVFVNHWRQQHPGAEINCRELGNTYVPHITNEWITANVKPVAERTDKDLEILGASDAYINELREADIVVLGTPMYNWSIPSTLKAYIDQVMRFNETFTIDPANQEKPYVGLLQHKTLVLLVARGLQDYEPGEYNAALNFQTTYLKTVFNMMGIDDIHLVAVNGTSMNKEVLTSTIRQAHQQVQSVIKGMQQ</sequence>
<comment type="caution">
    <text evidence="8">The sequence shown here is derived from an EMBL/GenBank/DDBJ whole genome shotgun (WGS) entry which is preliminary data.</text>
</comment>
<protein>
    <recommendedName>
        <fullName evidence="6">FMN dependent NADH:quinone oxidoreductase</fullName>
        <ecNumber evidence="6">1.6.5.-</ecNumber>
    </recommendedName>
    <alternativeName>
        <fullName evidence="6">Azo-dye reductase</fullName>
    </alternativeName>
    <alternativeName>
        <fullName evidence="6">FMN-dependent NADH-azo compound oxidoreductase</fullName>
    </alternativeName>
    <alternativeName>
        <fullName evidence="6">FMN-dependent NADH-azoreductase</fullName>
        <ecNumber evidence="6">1.7.1.17</ecNumber>
    </alternativeName>
</protein>
<comment type="function">
    <text evidence="6">Also exhibits azoreductase activity. Catalyzes the reductive cleavage of the azo bond in aromatic azo compounds to the corresponding amines.</text>
</comment>
<dbReference type="RefSeq" id="WP_209142729.1">
    <property type="nucleotide sequence ID" value="NZ_JAGHKO010000011.1"/>
</dbReference>
<accession>A0ABS3Z2B5</accession>
<dbReference type="InterPro" id="IPR050104">
    <property type="entry name" value="FMN-dep_NADH:Q_OxRdtase_AzoR1"/>
</dbReference>
<organism evidence="8 9">
    <name type="scientific">Niastella soli</name>
    <dbReference type="NCBI Taxonomy" id="2821487"/>
    <lineage>
        <taxon>Bacteria</taxon>
        <taxon>Pseudomonadati</taxon>
        <taxon>Bacteroidota</taxon>
        <taxon>Chitinophagia</taxon>
        <taxon>Chitinophagales</taxon>
        <taxon>Chitinophagaceae</taxon>
        <taxon>Niastella</taxon>
    </lineage>
</organism>
<evidence type="ECO:0000259" key="7">
    <source>
        <dbReference type="Pfam" id="PF02525"/>
    </source>
</evidence>
<keyword evidence="3 6" id="KW-0560">Oxidoreductase</keyword>
<dbReference type="HAMAP" id="MF_01216">
    <property type="entry name" value="Azoreductase_type1"/>
    <property type="match status" value="1"/>
</dbReference>
<dbReference type="Pfam" id="PF02525">
    <property type="entry name" value="Flavodoxin_2"/>
    <property type="match status" value="1"/>
</dbReference>
<comment type="caution">
    <text evidence="6">Lacks conserved residue(s) required for the propagation of feature annotation.</text>
</comment>
<dbReference type="InterPro" id="IPR003680">
    <property type="entry name" value="Flavodoxin_fold"/>
</dbReference>
<dbReference type="Gene3D" id="3.40.50.360">
    <property type="match status" value="1"/>
</dbReference>
<feature type="binding site" evidence="6">
    <location>
        <begin position="16"/>
        <end position="18"/>
    </location>
    <ligand>
        <name>FMN</name>
        <dbReference type="ChEBI" id="CHEBI:58210"/>
    </ligand>
</feature>
<dbReference type="InterPro" id="IPR023048">
    <property type="entry name" value="NADH:quinone_OxRdtase_FMN_depd"/>
</dbReference>
<gene>
    <name evidence="6" type="primary">azoR</name>
    <name evidence="8" type="ORF">J7I42_28685</name>
</gene>
<evidence type="ECO:0000256" key="5">
    <source>
        <dbReference type="ARBA" id="ARBA00048542"/>
    </source>
</evidence>
<comment type="catalytic activity">
    <reaction evidence="6">
        <text>2 a quinone + NADH + H(+) = 2 a 1,4-benzosemiquinone + NAD(+)</text>
        <dbReference type="Rhea" id="RHEA:65952"/>
        <dbReference type="ChEBI" id="CHEBI:15378"/>
        <dbReference type="ChEBI" id="CHEBI:57540"/>
        <dbReference type="ChEBI" id="CHEBI:57945"/>
        <dbReference type="ChEBI" id="CHEBI:132124"/>
        <dbReference type="ChEBI" id="CHEBI:134225"/>
    </reaction>
</comment>
<keyword evidence="4 6" id="KW-0520">NAD</keyword>
<comment type="function">
    <text evidence="6">Quinone reductase that provides resistance to thiol-specific stress caused by electrophilic quinones.</text>
</comment>
<reference evidence="8 9" key="1">
    <citation type="submission" date="2021-03" db="EMBL/GenBank/DDBJ databases">
        <title>Assistant Professor.</title>
        <authorList>
            <person name="Huq M.A."/>
        </authorList>
    </citation>
    <scope>NUCLEOTIDE SEQUENCE [LARGE SCALE GENOMIC DNA]</scope>
    <source>
        <strain evidence="8 9">MAH-29</strain>
    </source>
</reference>
<evidence type="ECO:0000256" key="1">
    <source>
        <dbReference type="ARBA" id="ARBA00022630"/>
    </source>
</evidence>
<proteinExistence type="inferred from homology"/>
<dbReference type="InterPro" id="IPR029039">
    <property type="entry name" value="Flavoprotein-like_sf"/>
</dbReference>
<dbReference type="SUPFAM" id="SSF52218">
    <property type="entry name" value="Flavoproteins"/>
    <property type="match status" value="1"/>
</dbReference>
<dbReference type="PANTHER" id="PTHR43741:SF4">
    <property type="entry name" value="FMN-DEPENDENT NADH:QUINONE OXIDOREDUCTASE"/>
    <property type="match status" value="1"/>
</dbReference>
<dbReference type="Proteomes" id="UP000677244">
    <property type="component" value="Unassembled WGS sequence"/>
</dbReference>
<comment type="catalytic activity">
    <reaction evidence="5">
        <text>N,N-dimethyl-1,4-phenylenediamine + anthranilate + 2 NAD(+) = 2-(4-dimethylaminophenyl)diazenylbenzoate + 2 NADH + 2 H(+)</text>
        <dbReference type="Rhea" id="RHEA:55872"/>
        <dbReference type="ChEBI" id="CHEBI:15378"/>
        <dbReference type="ChEBI" id="CHEBI:15783"/>
        <dbReference type="ChEBI" id="CHEBI:16567"/>
        <dbReference type="ChEBI" id="CHEBI:57540"/>
        <dbReference type="ChEBI" id="CHEBI:57945"/>
        <dbReference type="ChEBI" id="CHEBI:71579"/>
        <dbReference type="EC" id="1.7.1.17"/>
    </reaction>
    <physiologicalReaction direction="right-to-left" evidence="5">
        <dbReference type="Rhea" id="RHEA:55874"/>
    </physiologicalReaction>
</comment>
<evidence type="ECO:0000256" key="4">
    <source>
        <dbReference type="ARBA" id="ARBA00023027"/>
    </source>
</evidence>
<dbReference type="EC" id="1.6.5.-" evidence="6"/>
<evidence type="ECO:0000313" key="8">
    <source>
        <dbReference type="EMBL" id="MBO9204299.1"/>
    </source>
</evidence>
<keyword evidence="9" id="KW-1185">Reference proteome</keyword>
<name>A0ABS3Z2B5_9BACT</name>
<feature type="domain" description="Flavodoxin-like fold" evidence="7">
    <location>
        <begin position="2"/>
        <end position="206"/>
    </location>
</feature>
<dbReference type="EC" id="1.7.1.17" evidence="6"/>
<comment type="cofactor">
    <cofactor evidence="6">
        <name>FMN</name>
        <dbReference type="ChEBI" id="CHEBI:58210"/>
    </cofactor>
    <text evidence="6">Binds 1 FMN per subunit.</text>
</comment>
<keyword evidence="2 6" id="KW-0288">FMN</keyword>
<evidence type="ECO:0000313" key="9">
    <source>
        <dbReference type="Proteomes" id="UP000677244"/>
    </source>
</evidence>
<comment type="subunit">
    <text evidence="6">Homodimer.</text>
</comment>